<name>A0A922N4P4_9PLEO</name>
<dbReference type="Proteomes" id="UP000249757">
    <property type="component" value="Unassembled WGS sequence"/>
</dbReference>
<sequence length="33" mass="3686">MWNGMPEDIANMEEYQAKIKGEKDAKAEAKAST</sequence>
<organism evidence="1 2">
    <name type="scientific">Pyrenophora tritici-repentis</name>
    <dbReference type="NCBI Taxonomy" id="45151"/>
    <lineage>
        <taxon>Eukaryota</taxon>
        <taxon>Fungi</taxon>
        <taxon>Dikarya</taxon>
        <taxon>Ascomycota</taxon>
        <taxon>Pezizomycotina</taxon>
        <taxon>Dothideomycetes</taxon>
        <taxon>Pleosporomycetidae</taxon>
        <taxon>Pleosporales</taxon>
        <taxon>Pleosporineae</taxon>
        <taxon>Pleosporaceae</taxon>
        <taxon>Pyrenophora</taxon>
    </lineage>
</organism>
<gene>
    <name evidence="1" type="ORF">Ptr86124_013593</name>
</gene>
<keyword evidence="2" id="KW-1185">Reference proteome</keyword>
<protein>
    <submittedName>
        <fullName evidence="1">Uncharacterized protein</fullName>
    </submittedName>
</protein>
<dbReference type="EMBL" id="NRDI02000040">
    <property type="protein sequence ID" value="KAI1507489.1"/>
    <property type="molecule type" value="Genomic_DNA"/>
</dbReference>
<dbReference type="AlphaFoldDB" id="A0A922N4P4"/>
<reference evidence="2" key="1">
    <citation type="journal article" date="2022" name="Microb. Genom.">
        <title>A global pangenome for the wheat fungal pathogen Pyrenophora tritici-repentis and prediction of effector protein structural homology.</title>
        <authorList>
            <person name="Moolhuijzen P.M."/>
            <person name="See P.T."/>
            <person name="Shi G."/>
            <person name="Powell H.R."/>
            <person name="Cockram J."/>
            <person name="Jorgensen L.N."/>
            <person name="Benslimane H."/>
            <person name="Strelkov S.E."/>
            <person name="Turner J."/>
            <person name="Liu Z."/>
            <person name="Moffat C.S."/>
        </authorList>
    </citation>
    <scope>NUCLEOTIDE SEQUENCE [LARGE SCALE GENOMIC DNA]</scope>
</reference>
<evidence type="ECO:0000313" key="2">
    <source>
        <dbReference type="Proteomes" id="UP000249757"/>
    </source>
</evidence>
<accession>A0A922N4P4</accession>
<proteinExistence type="predicted"/>
<comment type="caution">
    <text evidence="1">The sequence shown here is derived from an EMBL/GenBank/DDBJ whole genome shotgun (WGS) entry which is preliminary data.</text>
</comment>
<evidence type="ECO:0000313" key="1">
    <source>
        <dbReference type="EMBL" id="KAI1507489.1"/>
    </source>
</evidence>